<sequence>MGLKGTPRRRASPIARAIAARNEAGISGVLTAGVECVIVVSGSPLSCDFRSLPAMDLERGDRLLGCVPFGLSLLWDKINHTASKATGRAVTSYALHKAVFR</sequence>
<comment type="caution">
    <text evidence="1">The sequence shown here is derived from an EMBL/GenBank/DDBJ whole genome shotgun (WGS) entry which is preliminary data.</text>
</comment>
<reference evidence="2" key="1">
    <citation type="journal article" date="2019" name="Int. J. Syst. Evol. Microbiol.">
        <title>The Global Catalogue of Microorganisms (GCM) 10K type strain sequencing project: providing services to taxonomists for standard genome sequencing and annotation.</title>
        <authorList>
            <consortium name="The Broad Institute Genomics Platform"/>
            <consortium name="The Broad Institute Genome Sequencing Center for Infectious Disease"/>
            <person name="Wu L."/>
            <person name="Ma J."/>
        </authorList>
    </citation>
    <scope>NUCLEOTIDE SEQUENCE [LARGE SCALE GENOMIC DNA]</scope>
    <source>
        <strain evidence="2">JCM 19173</strain>
    </source>
</reference>
<gene>
    <name evidence="1" type="ORF">GCM10010844_38060</name>
</gene>
<dbReference type="Proteomes" id="UP000604341">
    <property type="component" value="Unassembled WGS sequence"/>
</dbReference>
<protein>
    <submittedName>
        <fullName evidence="1">Uncharacterized protein</fullName>
    </submittedName>
</protein>
<organism evidence="1 2">
    <name type="scientific">Deinococcus radiotolerans</name>
    <dbReference type="NCBI Taxonomy" id="1309407"/>
    <lineage>
        <taxon>Bacteria</taxon>
        <taxon>Thermotogati</taxon>
        <taxon>Deinococcota</taxon>
        <taxon>Deinococci</taxon>
        <taxon>Deinococcales</taxon>
        <taxon>Deinococcaceae</taxon>
        <taxon>Deinococcus</taxon>
    </lineage>
</organism>
<evidence type="ECO:0000313" key="1">
    <source>
        <dbReference type="EMBL" id="GGL15562.1"/>
    </source>
</evidence>
<keyword evidence="2" id="KW-1185">Reference proteome</keyword>
<proteinExistence type="predicted"/>
<dbReference type="EMBL" id="BMPE01000021">
    <property type="protein sequence ID" value="GGL15562.1"/>
    <property type="molecule type" value="Genomic_DNA"/>
</dbReference>
<accession>A0ABQ2FQ43</accession>
<evidence type="ECO:0000313" key="2">
    <source>
        <dbReference type="Proteomes" id="UP000604341"/>
    </source>
</evidence>
<name>A0ABQ2FQ43_9DEIO</name>